<feature type="domain" description="Putative Flp pilus-assembly TadG-like N-terminal" evidence="1">
    <location>
        <begin position="1"/>
        <end position="40"/>
    </location>
</feature>
<reference evidence="2" key="2">
    <citation type="journal article" date="2012" name="PLoS ONE">
        <title>A Deeply Branching Thermophilic Bacterium with an Ancient Acetyl-CoA Pathway Dominates a Subsurface Ecosystem.</title>
        <authorList>
            <person name="Takami H."/>
            <person name="Noguchi H."/>
            <person name="Takaki Y."/>
            <person name="Uchiyama I."/>
            <person name="Toyoda A."/>
            <person name="Nishi S."/>
            <person name="Chee G.-J."/>
            <person name="Arai W."/>
            <person name="Nunoura T."/>
            <person name="Itoh T."/>
            <person name="Hattori M."/>
            <person name="Takai K."/>
        </authorList>
    </citation>
    <scope>NUCLEOTIDE SEQUENCE</scope>
</reference>
<dbReference type="InterPro" id="IPR028087">
    <property type="entry name" value="Tad_N"/>
</dbReference>
<proteinExistence type="predicted"/>
<protein>
    <recommendedName>
        <fullName evidence="1">Putative Flp pilus-assembly TadG-like N-terminal domain-containing protein</fullName>
    </recommendedName>
</protein>
<organism evidence="2">
    <name type="scientific">uncultured Planctomycetota bacterium</name>
    <dbReference type="NCBI Taxonomy" id="120965"/>
    <lineage>
        <taxon>Bacteria</taxon>
        <taxon>Pseudomonadati</taxon>
        <taxon>Planctomycetota</taxon>
        <taxon>environmental samples</taxon>
    </lineage>
</organism>
<reference evidence="2" key="1">
    <citation type="journal article" date="2005" name="Environ. Microbiol.">
        <title>Genetic and functional properties of uncultivated thermophilic crenarchaeotes from a subsurface gold mine as revealed by analysis of genome fragments.</title>
        <authorList>
            <person name="Nunoura T."/>
            <person name="Hirayama H."/>
            <person name="Takami H."/>
            <person name="Oida H."/>
            <person name="Nishi S."/>
            <person name="Shimamura S."/>
            <person name="Suzuki Y."/>
            <person name="Inagaki F."/>
            <person name="Takai K."/>
            <person name="Nealson K.H."/>
            <person name="Horikoshi K."/>
        </authorList>
    </citation>
    <scope>NUCLEOTIDE SEQUENCE</scope>
</reference>
<name>H5SD13_9BACT</name>
<dbReference type="Pfam" id="PF13400">
    <property type="entry name" value="Tad"/>
    <property type="match status" value="1"/>
</dbReference>
<gene>
    <name evidence="2" type="ORF">HGMM_F12C05C32</name>
</gene>
<dbReference type="AlphaFoldDB" id="H5SD13"/>
<dbReference type="EMBL" id="AP011676">
    <property type="protein sequence ID" value="BAL54049.1"/>
    <property type="molecule type" value="Genomic_DNA"/>
</dbReference>
<sequence>MLVLLGVVLAVLVVMADLGLIWNAQGELRTAADAAALAAAHAWAEKLAASAPPGLSPEARQEVYQEAARYVAEHAGSVPLCLLPNPDNDVLGDVVFGFYHRSSGFTPARQQELASPWLNAVRVTVCRDGRHGNAAGLVFGPLFGWSAAEVHVSAVAVLERHILGFQCTDGQAIPVVPIAILSDPSGQAPDCWEAQVAQADFPGGLDQDTATPATVRIRLFLSPSTASLAAVGLGAEVPGPSPSAVTGNACVVQIGTQNWSEAVRQMATGIWPQDLAGDDFAGRLVIDPAAGFRPVLAWTSAPGLNERELADLWAALSGLQQRGEVRIWPLYAGLLPKAEAQADDDRPIAAVNGFVAARILRLELRSGGAQSNQGTYLELTLQPQLLVTRTAIPAAHLPTRNLPDDRIENPYLTQPNRYVVRIQLAQ</sequence>
<evidence type="ECO:0000259" key="1">
    <source>
        <dbReference type="Pfam" id="PF13400"/>
    </source>
</evidence>
<accession>H5SD13</accession>
<evidence type="ECO:0000313" key="2">
    <source>
        <dbReference type="EMBL" id="BAL54049.1"/>
    </source>
</evidence>